<evidence type="ECO:0000256" key="21">
    <source>
        <dbReference type="ARBA" id="ARBA00047324"/>
    </source>
</evidence>
<comment type="catalytic activity">
    <reaction evidence="31">
        <text>1-octadecanoyl-2-(9Z,12Z)-octadecadienoyl-sn-glycerol + H2O = 1-octadecanoyl-sn-glycerol + (9Z,12Z)-octadecadienoate + H(+)</text>
        <dbReference type="Rhea" id="RHEA:40927"/>
        <dbReference type="ChEBI" id="CHEBI:15377"/>
        <dbReference type="ChEBI" id="CHEBI:15378"/>
        <dbReference type="ChEBI" id="CHEBI:30245"/>
        <dbReference type="ChEBI" id="CHEBI:75550"/>
        <dbReference type="ChEBI" id="CHEBI:77097"/>
    </reaction>
    <physiologicalReaction direction="left-to-right" evidence="31">
        <dbReference type="Rhea" id="RHEA:40928"/>
    </physiologicalReaction>
</comment>
<evidence type="ECO:0000256" key="16">
    <source>
        <dbReference type="ARBA" id="ARBA00029723"/>
    </source>
</evidence>
<evidence type="ECO:0000256" key="3">
    <source>
        <dbReference type="ARBA" id="ARBA00015133"/>
    </source>
</evidence>
<evidence type="ECO:0000256" key="6">
    <source>
        <dbReference type="ARBA" id="ARBA00022729"/>
    </source>
</evidence>
<evidence type="ECO:0000256" key="24">
    <source>
        <dbReference type="ARBA" id="ARBA00047459"/>
    </source>
</evidence>
<evidence type="ECO:0000313" key="45">
    <source>
        <dbReference type="Proteomes" id="UP001374579"/>
    </source>
</evidence>
<comment type="catalytic activity">
    <reaction evidence="28">
        <text>1,2-di-(9Z-octadecenoyl)-sn-glycero-3-phosphocholine + H2O = 1-(9Z-octadecenoyl)-sn-glycero-3-phosphocholine + (9Z)-octadecenoate + H(+)</text>
        <dbReference type="Rhea" id="RHEA:40923"/>
        <dbReference type="ChEBI" id="CHEBI:15377"/>
        <dbReference type="ChEBI" id="CHEBI:15378"/>
        <dbReference type="ChEBI" id="CHEBI:28610"/>
        <dbReference type="ChEBI" id="CHEBI:30823"/>
        <dbReference type="ChEBI" id="CHEBI:74669"/>
    </reaction>
    <physiologicalReaction direction="left-to-right" evidence="28">
        <dbReference type="Rhea" id="RHEA:40924"/>
    </physiologicalReaction>
</comment>
<evidence type="ECO:0000256" key="33">
    <source>
        <dbReference type="ARBA" id="ARBA00048454"/>
    </source>
</evidence>
<comment type="catalytic activity">
    <reaction evidence="29">
        <text>1,2-dihexadecanoyl-sn-glycero-3-phosphocholine + H2O = 1-hexadecanoyl-sn-glycero-3-phosphocholine + hexadecanoate + H(+)</text>
        <dbReference type="Rhea" id="RHEA:41223"/>
        <dbReference type="ChEBI" id="CHEBI:7896"/>
        <dbReference type="ChEBI" id="CHEBI:15377"/>
        <dbReference type="ChEBI" id="CHEBI:15378"/>
        <dbReference type="ChEBI" id="CHEBI:72998"/>
        <dbReference type="ChEBI" id="CHEBI:72999"/>
    </reaction>
    <physiologicalReaction direction="left-to-right" evidence="29">
        <dbReference type="Rhea" id="RHEA:41224"/>
    </physiologicalReaction>
</comment>
<comment type="function">
    <text evidence="20">Calcium-independent membrane-associated phospholipase that catalyzes complete diacylation of phospholipids by hydrolyzing both sn-1 and sn-2 fatty acyl chains attached to the glycerol backbone (phospholipase B activity). Has dual phospholipase and lysophospholipase activities toward diacylphospholipids. Preferentially cleaves sn-2 ester bonds over sn-1 bonds. Acts as a lipase toward glycerolipid substrates. Hydrolyzes fatty acyl chains of diacylglycerols with preference for the sn-2 position and of triacylglycerols with not positional selectivity. May also hydrolyze long chain retinyl esters such as retinyl palmitate. May contribute to digestion of dietary phospholipids, glycerolipids and retinoids, facilitating lipid absorption at the brush border.</text>
</comment>
<evidence type="ECO:0000256" key="20">
    <source>
        <dbReference type="ARBA" id="ARBA00045916"/>
    </source>
</evidence>
<dbReference type="InterPro" id="IPR036514">
    <property type="entry name" value="SGNH_hydro_sf"/>
</dbReference>
<keyword evidence="5 43" id="KW-0812">Transmembrane</keyword>
<keyword evidence="45" id="KW-1185">Reference proteome</keyword>
<comment type="catalytic activity">
    <reaction evidence="27">
        <text>a 1-O-alkyl-2-acyl-sn-glycero-3-phosphocholine + H2O = a 1-O-alkyl-sn-glycero-3-phosphocholine + a fatty acid + H(+)</text>
        <dbReference type="Rhea" id="RHEA:36231"/>
        <dbReference type="ChEBI" id="CHEBI:15377"/>
        <dbReference type="ChEBI" id="CHEBI:15378"/>
        <dbReference type="ChEBI" id="CHEBI:28868"/>
        <dbReference type="ChEBI" id="CHEBI:30909"/>
        <dbReference type="ChEBI" id="CHEBI:36702"/>
        <dbReference type="EC" id="3.1.1.4"/>
    </reaction>
    <physiologicalReaction direction="left-to-right" evidence="27">
        <dbReference type="Rhea" id="RHEA:36232"/>
    </physiologicalReaction>
</comment>
<evidence type="ECO:0000256" key="36">
    <source>
        <dbReference type="ARBA" id="ARBA00048699"/>
    </source>
</evidence>
<dbReference type="PANTHER" id="PTHR21325:SF31">
    <property type="entry name" value="GH22081P-RELATED"/>
    <property type="match status" value="1"/>
</dbReference>
<gene>
    <name evidence="44" type="ORF">V1264_019185</name>
</gene>
<sequence>MLYHVFQTVSQFLCAVEHHSASPPTSVHSLRPGDIKVVGAMGDSLTTAVGAGATTIVQELTENRGLSWSGGGQGTLEEHTITMPNILKKYNSKLWGYATGNTHGPDHVRAHLNVAVSGSTSSDLAQQASMLVDRLKNDPEVDFVNDWKVITILIGNNDLCDSCTKPDDYNEAQFYMNLVRALDVLHSELPRTLVNLVEPLNMGTITQLNKGLVCSALHYLVCECAAFPKSKKAEKELVRLTGKFQKTVEEIATSRRYDTRQDFTVVHQPLFNSTSVPMVDGKPDLSYFAPDCIHLSDKGQAAAALTLWNNMITPQQDKEPLRWPPTGTVKCTSEDQPYIYTNLNSNPLTPSAEPSTDNNFFPRELMIATTVCGVVVVVVGAAVLVGVARRVKARRLYVQIPQ</sequence>
<comment type="catalytic activity">
    <reaction evidence="25">
        <text>2,3-di-(9Z)-octadecenoyl-sn-glycerol + H2O = 3-(9Z-octadecenoyl)-sn-glycerol + (9Z)-octadecenoate + H(+)</text>
        <dbReference type="Rhea" id="RHEA:42604"/>
        <dbReference type="ChEBI" id="CHEBI:15377"/>
        <dbReference type="ChEBI" id="CHEBI:15378"/>
        <dbReference type="ChEBI" id="CHEBI:30823"/>
        <dbReference type="ChEBI" id="CHEBI:75824"/>
        <dbReference type="ChEBI" id="CHEBI:75938"/>
    </reaction>
    <physiologicalReaction direction="left-to-right" evidence="25">
        <dbReference type="Rhea" id="RHEA:42605"/>
    </physiologicalReaction>
</comment>
<comment type="catalytic activity">
    <reaction evidence="35">
        <text>1-hexadecanoyl-sn-glycero-3-phosphocholine + H2O = sn-glycerol 3-phosphocholine + hexadecanoate + H(+)</text>
        <dbReference type="Rhea" id="RHEA:40435"/>
        <dbReference type="ChEBI" id="CHEBI:7896"/>
        <dbReference type="ChEBI" id="CHEBI:15377"/>
        <dbReference type="ChEBI" id="CHEBI:15378"/>
        <dbReference type="ChEBI" id="CHEBI:16870"/>
        <dbReference type="ChEBI" id="CHEBI:72998"/>
    </reaction>
    <physiologicalReaction direction="left-to-right" evidence="35">
        <dbReference type="Rhea" id="RHEA:40436"/>
    </physiologicalReaction>
</comment>
<evidence type="ECO:0000256" key="1">
    <source>
        <dbReference type="ARBA" id="ARBA00004247"/>
    </source>
</evidence>
<evidence type="ECO:0000256" key="4">
    <source>
        <dbReference type="ARBA" id="ARBA00022475"/>
    </source>
</evidence>
<accession>A0AAN9GDQ7</accession>
<evidence type="ECO:0000256" key="12">
    <source>
        <dbReference type="ARBA" id="ARBA00023180"/>
    </source>
</evidence>
<comment type="catalytic activity">
    <reaction evidence="34">
        <text>1-hexadecanoyl-2-(9Z-octadecenoyl)-sn-glycero-3-phosphoethanolamine + H2O = 1-hexadecanoyl-sn-glycero-3-phosphoethanolamine + (9Z)-octadecenoate + H(+)</text>
        <dbReference type="Rhea" id="RHEA:40911"/>
        <dbReference type="ChEBI" id="CHEBI:15377"/>
        <dbReference type="ChEBI" id="CHEBI:15378"/>
        <dbReference type="ChEBI" id="CHEBI:30823"/>
        <dbReference type="ChEBI" id="CHEBI:73004"/>
        <dbReference type="ChEBI" id="CHEBI:73007"/>
    </reaction>
    <physiologicalReaction direction="left-to-right" evidence="34">
        <dbReference type="Rhea" id="RHEA:40912"/>
    </physiologicalReaction>
</comment>
<name>A0AAN9GDQ7_9CAEN</name>
<comment type="catalytic activity">
    <reaction evidence="32">
        <text>1,2,3-tri-(9Z-octadecenoyl)-glycerol + H2O = di-(9Z)-octadecenoylglycerol + (9Z)-octadecenoate + H(+)</text>
        <dbReference type="Rhea" id="RHEA:38575"/>
        <dbReference type="ChEBI" id="CHEBI:15377"/>
        <dbReference type="ChEBI" id="CHEBI:15378"/>
        <dbReference type="ChEBI" id="CHEBI:30823"/>
        <dbReference type="ChEBI" id="CHEBI:53753"/>
        <dbReference type="ChEBI" id="CHEBI:75945"/>
    </reaction>
    <physiologicalReaction direction="left-to-right" evidence="32">
        <dbReference type="Rhea" id="RHEA:38576"/>
    </physiologicalReaction>
</comment>
<dbReference type="CDD" id="cd01824">
    <property type="entry name" value="Phospholipase_B_like"/>
    <property type="match status" value="1"/>
</dbReference>
<protein>
    <recommendedName>
        <fullName evidence="3">Phospholipase B1, membrane-associated</fullName>
    </recommendedName>
    <alternativeName>
        <fullName evidence="16">Lysophospholipase</fullName>
    </alternativeName>
    <alternativeName>
        <fullName evidence="17">Phospholipase A2</fullName>
    </alternativeName>
    <alternativeName>
        <fullName evidence="19">Phospholipase B/lipase</fullName>
    </alternativeName>
    <alternativeName>
        <fullName evidence="18">Triacylglycerol lipase</fullName>
    </alternativeName>
</protein>
<comment type="catalytic activity">
    <reaction evidence="14">
        <text>1-hexadecanoyl-2-(9Z,12Z-octadecadienoyl)-sn-glycero-3-phosphocholine + H2O = (9Z,12Z)-octadecadienoate + 1-hexadecanoyl-sn-glycero-3-phosphocholine + H(+)</text>
        <dbReference type="Rhea" id="RHEA:40811"/>
        <dbReference type="ChEBI" id="CHEBI:15377"/>
        <dbReference type="ChEBI" id="CHEBI:15378"/>
        <dbReference type="ChEBI" id="CHEBI:30245"/>
        <dbReference type="ChEBI" id="CHEBI:72998"/>
        <dbReference type="ChEBI" id="CHEBI:73002"/>
    </reaction>
    <physiologicalReaction direction="left-to-right" evidence="14">
        <dbReference type="Rhea" id="RHEA:40812"/>
    </physiologicalReaction>
</comment>
<comment type="catalytic activity">
    <reaction evidence="23">
        <text>1-(9Z-octadecenoyl)-glycerol + H2O = glycerol + (9Z)-octadecenoate + H(+)</text>
        <dbReference type="Rhea" id="RHEA:38487"/>
        <dbReference type="ChEBI" id="CHEBI:15377"/>
        <dbReference type="ChEBI" id="CHEBI:15378"/>
        <dbReference type="ChEBI" id="CHEBI:17754"/>
        <dbReference type="ChEBI" id="CHEBI:30823"/>
        <dbReference type="ChEBI" id="CHEBI:75342"/>
    </reaction>
    <physiologicalReaction direction="left-to-right" evidence="23">
        <dbReference type="Rhea" id="RHEA:38488"/>
    </physiologicalReaction>
</comment>
<organism evidence="44 45">
    <name type="scientific">Littorina saxatilis</name>
    <dbReference type="NCBI Taxonomy" id="31220"/>
    <lineage>
        <taxon>Eukaryota</taxon>
        <taxon>Metazoa</taxon>
        <taxon>Spiralia</taxon>
        <taxon>Lophotrochozoa</taxon>
        <taxon>Mollusca</taxon>
        <taxon>Gastropoda</taxon>
        <taxon>Caenogastropoda</taxon>
        <taxon>Littorinimorpha</taxon>
        <taxon>Littorinoidea</taxon>
        <taxon>Littorinidae</taxon>
        <taxon>Littorina</taxon>
    </lineage>
</organism>
<evidence type="ECO:0000256" key="9">
    <source>
        <dbReference type="ARBA" id="ARBA00022989"/>
    </source>
</evidence>
<dbReference type="GO" id="GO:0031526">
    <property type="term" value="C:brush border membrane"/>
    <property type="evidence" value="ECO:0007669"/>
    <property type="project" value="TreeGrafter"/>
</dbReference>
<proteinExistence type="inferred from homology"/>
<evidence type="ECO:0000256" key="15">
    <source>
        <dbReference type="ARBA" id="ARBA00023422"/>
    </source>
</evidence>
<reference evidence="44 45" key="1">
    <citation type="submission" date="2024-02" db="EMBL/GenBank/DDBJ databases">
        <title>Chromosome-scale genome assembly of the rough periwinkle Littorina saxatilis.</title>
        <authorList>
            <person name="De Jode A."/>
            <person name="Faria R."/>
            <person name="Formenti G."/>
            <person name="Sims Y."/>
            <person name="Smith T.P."/>
            <person name="Tracey A."/>
            <person name="Wood J.M.D."/>
            <person name="Zagrodzka Z.B."/>
            <person name="Johannesson K."/>
            <person name="Butlin R.K."/>
            <person name="Leder E.H."/>
        </authorList>
    </citation>
    <scope>NUCLEOTIDE SEQUENCE [LARGE SCALE GENOMIC DNA]</scope>
    <source>
        <strain evidence="44">Snail1</strain>
        <tissue evidence="44">Muscle</tissue>
    </source>
</reference>
<evidence type="ECO:0000256" key="14">
    <source>
        <dbReference type="ARBA" id="ARBA00023408"/>
    </source>
</evidence>
<dbReference type="PANTHER" id="PTHR21325">
    <property type="entry name" value="PHOSPHOLIPASE B, PLB1"/>
    <property type="match status" value="1"/>
</dbReference>
<keyword evidence="4" id="KW-1003">Cell membrane</keyword>
<evidence type="ECO:0000256" key="37">
    <source>
        <dbReference type="ARBA" id="ARBA00048869"/>
    </source>
</evidence>
<dbReference type="SUPFAM" id="SSF52266">
    <property type="entry name" value="SGNH hydrolase"/>
    <property type="match status" value="1"/>
</dbReference>
<keyword evidence="10" id="KW-0443">Lipid metabolism</keyword>
<comment type="catalytic activity">
    <reaction evidence="36">
        <text>1-hexadecanoyl-2-(9Z-octadecenoyl)-sn-glycero-3-phosphocholine + H2O = 1-hexadecanoyl-sn-glycero-3-phosphocholine + (9Z)-octadecenoate + H(+)</text>
        <dbReference type="Rhea" id="RHEA:38779"/>
        <dbReference type="ChEBI" id="CHEBI:15377"/>
        <dbReference type="ChEBI" id="CHEBI:15378"/>
        <dbReference type="ChEBI" id="CHEBI:30823"/>
        <dbReference type="ChEBI" id="CHEBI:72998"/>
        <dbReference type="ChEBI" id="CHEBI:73001"/>
    </reaction>
    <physiologicalReaction direction="left-to-right" evidence="36">
        <dbReference type="Rhea" id="RHEA:38780"/>
    </physiologicalReaction>
</comment>
<evidence type="ECO:0000256" key="27">
    <source>
        <dbReference type="ARBA" id="ARBA00048049"/>
    </source>
</evidence>
<comment type="catalytic activity">
    <reaction evidence="41">
        <text>1,3-di-(9Z-octadecenoyl)-glycerol + H2O = 1-(9Z-octadecenoyl)-glycerol + (9Z)-octadecenoate + H(+)</text>
        <dbReference type="Rhea" id="RHEA:39939"/>
        <dbReference type="ChEBI" id="CHEBI:15377"/>
        <dbReference type="ChEBI" id="CHEBI:15378"/>
        <dbReference type="ChEBI" id="CHEBI:30823"/>
        <dbReference type="ChEBI" id="CHEBI:75342"/>
        <dbReference type="ChEBI" id="CHEBI:75735"/>
    </reaction>
    <physiologicalReaction direction="left-to-right" evidence="41">
        <dbReference type="Rhea" id="RHEA:39940"/>
    </physiologicalReaction>
</comment>
<comment type="catalytic activity">
    <reaction evidence="30">
        <text>1-hexadecanoyl-2-(9Z,12Z-octadecadienoyl)-sn-glycero-3-phosphocholine + H2O = 2-(9Z,12Z-octadecadienoyl)-sn-glycero-3-phosphocholine + hexadecanoate + H(+)</text>
        <dbReference type="Rhea" id="RHEA:40971"/>
        <dbReference type="ChEBI" id="CHEBI:7896"/>
        <dbReference type="ChEBI" id="CHEBI:15377"/>
        <dbReference type="ChEBI" id="CHEBI:15378"/>
        <dbReference type="ChEBI" id="CHEBI:73002"/>
        <dbReference type="ChEBI" id="CHEBI:76084"/>
    </reaction>
    <physiologicalReaction direction="left-to-right" evidence="30">
        <dbReference type="Rhea" id="RHEA:40972"/>
    </physiologicalReaction>
</comment>
<dbReference type="EMBL" id="JBAMIC010000008">
    <property type="protein sequence ID" value="KAK7104476.1"/>
    <property type="molecule type" value="Genomic_DNA"/>
</dbReference>
<evidence type="ECO:0000256" key="10">
    <source>
        <dbReference type="ARBA" id="ARBA00023098"/>
    </source>
</evidence>
<comment type="catalytic activity">
    <reaction evidence="21">
        <text>1-hexadecanoyl-2-(9Z)-octadecenoyl-3-octadecanoyl-sn-glycerol + H2O = 2-(9Z-octadecenoyl)-3-octadecanoyl-sn-glycerol + hexadecanoate + H(+)</text>
        <dbReference type="Rhea" id="RHEA:41107"/>
        <dbReference type="ChEBI" id="CHEBI:7896"/>
        <dbReference type="ChEBI" id="CHEBI:15377"/>
        <dbReference type="ChEBI" id="CHEBI:15378"/>
        <dbReference type="ChEBI" id="CHEBI:75558"/>
        <dbReference type="ChEBI" id="CHEBI:77623"/>
    </reaction>
    <physiologicalReaction direction="left-to-right" evidence="21">
        <dbReference type="Rhea" id="RHEA:41108"/>
    </physiologicalReaction>
</comment>
<dbReference type="GO" id="GO:0050253">
    <property type="term" value="F:retinyl-palmitate esterase activity"/>
    <property type="evidence" value="ECO:0007669"/>
    <property type="project" value="TreeGrafter"/>
</dbReference>
<evidence type="ECO:0000256" key="42">
    <source>
        <dbReference type="ARBA" id="ARBA00049461"/>
    </source>
</evidence>
<dbReference type="InterPro" id="IPR035547">
    <property type="entry name" value="Phospholipase_B"/>
</dbReference>
<comment type="catalytic activity">
    <reaction evidence="13">
        <text>a triacylglycerol + H2O = a diacylglycerol + a fatty acid + H(+)</text>
        <dbReference type="Rhea" id="RHEA:12044"/>
        <dbReference type="ChEBI" id="CHEBI:15377"/>
        <dbReference type="ChEBI" id="CHEBI:15378"/>
        <dbReference type="ChEBI" id="CHEBI:17855"/>
        <dbReference type="ChEBI" id="CHEBI:18035"/>
        <dbReference type="ChEBI" id="CHEBI:28868"/>
        <dbReference type="EC" id="3.1.1.3"/>
    </reaction>
    <physiologicalReaction direction="left-to-right" evidence="13">
        <dbReference type="Rhea" id="RHEA:12045"/>
    </physiologicalReaction>
</comment>
<evidence type="ECO:0000256" key="31">
    <source>
        <dbReference type="ARBA" id="ARBA00048374"/>
    </source>
</evidence>
<dbReference type="InterPro" id="IPR001087">
    <property type="entry name" value="GDSL"/>
</dbReference>
<dbReference type="Gene3D" id="3.40.50.1110">
    <property type="entry name" value="SGNH hydrolase"/>
    <property type="match status" value="1"/>
</dbReference>
<evidence type="ECO:0000256" key="38">
    <source>
        <dbReference type="ARBA" id="ARBA00048872"/>
    </source>
</evidence>
<evidence type="ECO:0000256" key="34">
    <source>
        <dbReference type="ARBA" id="ARBA00048613"/>
    </source>
</evidence>
<keyword evidence="11 43" id="KW-0472">Membrane</keyword>
<evidence type="ECO:0000256" key="18">
    <source>
        <dbReference type="ARBA" id="ARBA00031485"/>
    </source>
</evidence>
<evidence type="ECO:0000256" key="35">
    <source>
        <dbReference type="ARBA" id="ARBA00048656"/>
    </source>
</evidence>
<evidence type="ECO:0000256" key="41">
    <source>
        <dbReference type="ARBA" id="ARBA00049372"/>
    </source>
</evidence>
<evidence type="ECO:0000313" key="44">
    <source>
        <dbReference type="EMBL" id="KAK7104476.1"/>
    </source>
</evidence>
<evidence type="ECO:0000256" key="25">
    <source>
        <dbReference type="ARBA" id="ARBA00048011"/>
    </source>
</evidence>
<dbReference type="InterPro" id="IPR038885">
    <property type="entry name" value="PLB1"/>
</dbReference>
<dbReference type="GO" id="GO:0004806">
    <property type="term" value="F:triacylglycerol lipase activity"/>
    <property type="evidence" value="ECO:0007669"/>
    <property type="project" value="UniProtKB-EC"/>
</dbReference>
<comment type="catalytic activity">
    <reaction evidence="42">
        <text>2-(9Z-octadecenoyl)-glycerol + H2O = glycerol + (9Z)-octadecenoate + H(+)</text>
        <dbReference type="Rhea" id="RHEA:38491"/>
        <dbReference type="ChEBI" id="CHEBI:15377"/>
        <dbReference type="ChEBI" id="CHEBI:15378"/>
        <dbReference type="ChEBI" id="CHEBI:17754"/>
        <dbReference type="ChEBI" id="CHEBI:30823"/>
        <dbReference type="ChEBI" id="CHEBI:73990"/>
    </reaction>
    <physiologicalReaction direction="left-to-right" evidence="42">
        <dbReference type="Rhea" id="RHEA:38492"/>
    </physiologicalReaction>
</comment>
<dbReference type="AlphaFoldDB" id="A0AAN9GDQ7"/>
<comment type="similarity">
    <text evidence="2">Belongs to the 'GDSL' lipolytic enzyme family. Phospholipase B1 subfamily.</text>
</comment>
<evidence type="ECO:0000256" key="30">
    <source>
        <dbReference type="ARBA" id="ARBA00048362"/>
    </source>
</evidence>
<comment type="catalytic activity">
    <reaction evidence="38">
        <text>1-O-hexadecyl-2-(9Z)-octadecenoyl-sn-glycero-3-phosphocholine + H2O = 1-O-hexadecyl-sn-glycero-3-phosphocholine + (9Z)-octadecenoate + H(+)</text>
        <dbReference type="Rhea" id="RHEA:40915"/>
        <dbReference type="ChEBI" id="CHEBI:15377"/>
        <dbReference type="ChEBI" id="CHEBI:15378"/>
        <dbReference type="ChEBI" id="CHEBI:30823"/>
        <dbReference type="ChEBI" id="CHEBI:34112"/>
        <dbReference type="ChEBI" id="CHEBI:64496"/>
    </reaction>
    <physiologicalReaction direction="left-to-right" evidence="38">
        <dbReference type="Rhea" id="RHEA:40916"/>
    </physiologicalReaction>
</comment>
<feature type="transmembrane region" description="Helical" evidence="43">
    <location>
        <begin position="365"/>
        <end position="387"/>
    </location>
</feature>
<evidence type="ECO:0000256" key="32">
    <source>
        <dbReference type="ARBA" id="ARBA00048386"/>
    </source>
</evidence>
<evidence type="ECO:0000256" key="29">
    <source>
        <dbReference type="ARBA" id="ARBA00048227"/>
    </source>
</evidence>
<evidence type="ECO:0000256" key="8">
    <source>
        <dbReference type="ARBA" id="ARBA00022801"/>
    </source>
</evidence>
<evidence type="ECO:0000256" key="5">
    <source>
        <dbReference type="ARBA" id="ARBA00022692"/>
    </source>
</evidence>
<comment type="catalytic activity">
    <reaction evidence="40">
        <text>1,2-dihexadecanoyl-sn-glycero-3-phosphocholine + 2 H2O = sn-glycerol 3-phosphocholine + 2 hexadecanoate + 2 H(+)</text>
        <dbReference type="Rhea" id="RHEA:40975"/>
        <dbReference type="ChEBI" id="CHEBI:7896"/>
        <dbReference type="ChEBI" id="CHEBI:15377"/>
        <dbReference type="ChEBI" id="CHEBI:15378"/>
        <dbReference type="ChEBI" id="CHEBI:16870"/>
        <dbReference type="ChEBI" id="CHEBI:72999"/>
    </reaction>
    <physiologicalReaction direction="left-to-right" evidence="40">
        <dbReference type="Rhea" id="RHEA:40976"/>
    </physiologicalReaction>
</comment>
<evidence type="ECO:0000256" key="17">
    <source>
        <dbReference type="ARBA" id="ARBA00031182"/>
    </source>
</evidence>
<evidence type="ECO:0000256" key="43">
    <source>
        <dbReference type="SAM" id="Phobius"/>
    </source>
</evidence>
<comment type="caution">
    <text evidence="44">The sequence shown here is derived from an EMBL/GenBank/DDBJ whole genome shotgun (WGS) entry which is preliminary data.</text>
</comment>
<evidence type="ECO:0000256" key="11">
    <source>
        <dbReference type="ARBA" id="ARBA00023136"/>
    </source>
</evidence>
<evidence type="ECO:0000256" key="23">
    <source>
        <dbReference type="ARBA" id="ARBA00047438"/>
    </source>
</evidence>
<evidence type="ECO:0000256" key="26">
    <source>
        <dbReference type="ARBA" id="ARBA00048015"/>
    </source>
</evidence>
<evidence type="ECO:0000256" key="22">
    <source>
        <dbReference type="ARBA" id="ARBA00047363"/>
    </source>
</evidence>
<dbReference type="FunFam" id="3.40.50.1110:FF:000005">
    <property type="entry name" value="Phospholipase B1"/>
    <property type="match status" value="1"/>
</dbReference>
<dbReference type="GO" id="GO:0004623">
    <property type="term" value="F:phospholipase A2 activity"/>
    <property type="evidence" value="ECO:0007669"/>
    <property type="project" value="UniProtKB-EC"/>
</dbReference>
<dbReference type="GO" id="GO:0006644">
    <property type="term" value="P:phospholipid metabolic process"/>
    <property type="evidence" value="ECO:0007669"/>
    <property type="project" value="TreeGrafter"/>
</dbReference>
<comment type="catalytic activity">
    <reaction evidence="39">
        <text>1-hexadecanoyl-2-(9Z)-octadecenoyl-3-octadecanoyl-sn-glycerol + H2O = 1-hexadecanoyl-3-octadecanoyl-sn-glycerol + (9Z)-octadecenoate + H(+)</text>
        <dbReference type="Rhea" id="RHEA:41103"/>
        <dbReference type="ChEBI" id="CHEBI:15377"/>
        <dbReference type="ChEBI" id="CHEBI:15378"/>
        <dbReference type="ChEBI" id="CHEBI:30823"/>
        <dbReference type="ChEBI" id="CHEBI:77623"/>
        <dbReference type="ChEBI" id="CHEBI:77624"/>
    </reaction>
    <physiologicalReaction direction="left-to-right" evidence="39">
        <dbReference type="Rhea" id="RHEA:41104"/>
    </physiologicalReaction>
</comment>
<comment type="subcellular location">
    <subcellularLocation>
        <location evidence="1">Apical cell membrane</location>
        <topology evidence="1">Single-pass type I membrane protein</topology>
    </subcellularLocation>
</comment>
<comment type="catalytic activity">
    <reaction evidence="33">
        <text>a 1-acyl-sn-glycero-3-phosphocholine + H2O = sn-glycerol 3-phosphocholine + a fatty acid + H(+)</text>
        <dbReference type="Rhea" id="RHEA:15177"/>
        <dbReference type="ChEBI" id="CHEBI:15377"/>
        <dbReference type="ChEBI" id="CHEBI:15378"/>
        <dbReference type="ChEBI" id="CHEBI:16870"/>
        <dbReference type="ChEBI" id="CHEBI:28868"/>
        <dbReference type="ChEBI" id="CHEBI:58168"/>
        <dbReference type="EC" id="3.1.1.5"/>
    </reaction>
    <physiologicalReaction direction="left-to-right" evidence="33">
        <dbReference type="Rhea" id="RHEA:15178"/>
    </physiologicalReaction>
</comment>
<evidence type="ECO:0000256" key="40">
    <source>
        <dbReference type="ARBA" id="ARBA00049363"/>
    </source>
</evidence>
<comment type="catalytic activity">
    <reaction evidence="26">
        <text>1-hexadecanoyl-2-(9Z-octadecenoyl)-sn-glycero-3-phospho-(1'-sn-glycerol) + H2O = 1-hexadecanoyl-sn-glycero-3-phospho-(1'-sn-glycerol) + (9Z)-octadecenoate + H(+)</text>
        <dbReference type="Rhea" id="RHEA:40919"/>
        <dbReference type="ChEBI" id="CHEBI:15377"/>
        <dbReference type="ChEBI" id="CHEBI:15378"/>
        <dbReference type="ChEBI" id="CHEBI:30823"/>
        <dbReference type="ChEBI" id="CHEBI:72841"/>
        <dbReference type="ChEBI" id="CHEBI:75158"/>
    </reaction>
    <physiologicalReaction direction="left-to-right" evidence="26">
        <dbReference type="Rhea" id="RHEA:40920"/>
    </physiologicalReaction>
</comment>
<evidence type="ECO:0000256" key="19">
    <source>
        <dbReference type="ARBA" id="ARBA00033022"/>
    </source>
</evidence>
<dbReference type="GO" id="GO:0004622">
    <property type="term" value="F:phosphatidylcholine lysophospholipase activity"/>
    <property type="evidence" value="ECO:0007669"/>
    <property type="project" value="UniProtKB-EC"/>
</dbReference>
<keyword evidence="8" id="KW-0378">Hydrolase</keyword>
<keyword evidence="6" id="KW-0732">Signal</keyword>
<comment type="catalytic activity">
    <reaction evidence="22">
        <text>1,3-dihexadecanoyl-2-(9Z-octadecenoyl)glycerol + H2O = 1-hexadecanoyl-2-(9Z-octadecenoyl)-glycerol + hexadecanoate + H(+)</text>
        <dbReference type="Rhea" id="RHEA:40979"/>
        <dbReference type="ChEBI" id="CHEBI:7896"/>
        <dbReference type="ChEBI" id="CHEBI:15377"/>
        <dbReference type="ChEBI" id="CHEBI:15378"/>
        <dbReference type="ChEBI" id="CHEBI:75585"/>
        <dbReference type="ChEBI" id="CHEBI:75688"/>
    </reaction>
    <physiologicalReaction direction="left-to-right" evidence="22">
        <dbReference type="Rhea" id="RHEA:40980"/>
    </physiologicalReaction>
</comment>
<dbReference type="Proteomes" id="UP001374579">
    <property type="component" value="Unassembled WGS sequence"/>
</dbReference>
<evidence type="ECO:0000256" key="28">
    <source>
        <dbReference type="ARBA" id="ARBA00048058"/>
    </source>
</evidence>
<evidence type="ECO:0000256" key="13">
    <source>
        <dbReference type="ARBA" id="ARBA00023369"/>
    </source>
</evidence>
<evidence type="ECO:0000256" key="7">
    <source>
        <dbReference type="ARBA" id="ARBA00022737"/>
    </source>
</evidence>
<keyword evidence="12" id="KW-0325">Glycoprotein</keyword>
<evidence type="ECO:0000256" key="39">
    <source>
        <dbReference type="ARBA" id="ARBA00048939"/>
    </source>
</evidence>
<keyword evidence="7" id="KW-0677">Repeat</keyword>
<comment type="catalytic activity">
    <reaction evidence="37">
        <text>1,3-dihexadecanoyl-2-(9Z-octadecenoyl)glycerol + H2O = 1,3-dihexadecanoylglycerol + (9Z)-octadecenoate + H(+)</text>
        <dbReference type="Rhea" id="RHEA:40983"/>
        <dbReference type="ChEBI" id="CHEBI:15377"/>
        <dbReference type="ChEBI" id="CHEBI:15378"/>
        <dbReference type="ChEBI" id="CHEBI:30823"/>
        <dbReference type="ChEBI" id="CHEBI:75688"/>
        <dbReference type="ChEBI" id="CHEBI:77619"/>
    </reaction>
    <physiologicalReaction direction="left-to-right" evidence="37">
        <dbReference type="Rhea" id="RHEA:40984"/>
    </physiologicalReaction>
</comment>
<comment type="catalytic activity">
    <reaction evidence="15">
        <text>a 1,2-diacyl-sn-glycero-3-phosphocholine + H2O = a 1-acyl-sn-glycero-3-phosphocholine + a fatty acid + H(+)</text>
        <dbReference type="Rhea" id="RHEA:15801"/>
        <dbReference type="ChEBI" id="CHEBI:15377"/>
        <dbReference type="ChEBI" id="CHEBI:15378"/>
        <dbReference type="ChEBI" id="CHEBI:28868"/>
        <dbReference type="ChEBI" id="CHEBI:57643"/>
        <dbReference type="ChEBI" id="CHEBI:58168"/>
        <dbReference type="EC" id="3.1.1.4"/>
    </reaction>
    <physiologicalReaction direction="left-to-right" evidence="15">
        <dbReference type="Rhea" id="RHEA:15802"/>
    </physiologicalReaction>
</comment>
<evidence type="ECO:0000256" key="2">
    <source>
        <dbReference type="ARBA" id="ARBA00009979"/>
    </source>
</evidence>
<comment type="catalytic activity">
    <reaction evidence="24">
        <text>1-hexadecanoyl-2-(9Z)-octadecenoyl-3-octadecanoyl-sn-glycerol + H2O = 1-hexadecanoyl-2-(9Z-octadecenoyl)-sn-glycerol + octadecanoate + H(+)</text>
        <dbReference type="Rhea" id="RHEA:41111"/>
        <dbReference type="ChEBI" id="CHEBI:15377"/>
        <dbReference type="ChEBI" id="CHEBI:15378"/>
        <dbReference type="ChEBI" id="CHEBI:25629"/>
        <dbReference type="ChEBI" id="CHEBI:75466"/>
        <dbReference type="ChEBI" id="CHEBI:77623"/>
    </reaction>
    <physiologicalReaction direction="left-to-right" evidence="24">
        <dbReference type="Rhea" id="RHEA:41112"/>
    </physiologicalReaction>
</comment>
<dbReference type="Pfam" id="PF00657">
    <property type="entry name" value="Lipase_GDSL"/>
    <property type="match status" value="1"/>
</dbReference>
<keyword evidence="9 43" id="KW-1133">Transmembrane helix</keyword>